<dbReference type="SUPFAM" id="SSF52091">
    <property type="entry name" value="SpoIIaa-like"/>
    <property type="match status" value="1"/>
</dbReference>
<keyword evidence="3" id="KW-1185">Reference proteome</keyword>
<organism evidence="2 3">
    <name type="scientific">Actinoplanes couchii</name>
    <dbReference type="NCBI Taxonomy" id="403638"/>
    <lineage>
        <taxon>Bacteria</taxon>
        <taxon>Bacillati</taxon>
        <taxon>Actinomycetota</taxon>
        <taxon>Actinomycetes</taxon>
        <taxon>Micromonosporales</taxon>
        <taxon>Micromonosporaceae</taxon>
        <taxon>Actinoplanes</taxon>
    </lineage>
</organism>
<name>A0ABQ3XL41_9ACTN</name>
<dbReference type="InterPro" id="IPR002645">
    <property type="entry name" value="STAS_dom"/>
</dbReference>
<dbReference type="Gene3D" id="3.30.750.24">
    <property type="entry name" value="STAS domain"/>
    <property type="match status" value="1"/>
</dbReference>
<protein>
    <recommendedName>
        <fullName evidence="1">STAS domain-containing protein</fullName>
    </recommendedName>
</protein>
<dbReference type="Proteomes" id="UP000612282">
    <property type="component" value="Unassembled WGS sequence"/>
</dbReference>
<evidence type="ECO:0000259" key="1">
    <source>
        <dbReference type="PROSITE" id="PS50801"/>
    </source>
</evidence>
<evidence type="ECO:0000313" key="2">
    <source>
        <dbReference type="EMBL" id="GID59195.1"/>
    </source>
</evidence>
<sequence>MPLLDAAGIRALLAVREAARVRGTRVRVTGVQPFVARLLTMTGLRDLLPGGGPDTPPR</sequence>
<proteinExistence type="predicted"/>
<dbReference type="PROSITE" id="PS50801">
    <property type="entry name" value="STAS"/>
    <property type="match status" value="1"/>
</dbReference>
<gene>
    <name evidence="2" type="ORF">Aco03nite_075990</name>
</gene>
<accession>A0ABQ3XL41</accession>
<evidence type="ECO:0000313" key="3">
    <source>
        <dbReference type="Proteomes" id="UP000612282"/>
    </source>
</evidence>
<dbReference type="EMBL" id="BOMG01000094">
    <property type="protein sequence ID" value="GID59195.1"/>
    <property type="molecule type" value="Genomic_DNA"/>
</dbReference>
<dbReference type="Pfam" id="PF01740">
    <property type="entry name" value="STAS"/>
    <property type="match status" value="1"/>
</dbReference>
<feature type="domain" description="STAS" evidence="1">
    <location>
        <begin position="1"/>
        <end position="58"/>
    </location>
</feature>
<dbReference type="RefSeq" id="WP_239145763.1">
    <property type="nucleotide sequence ID" value="NZ_BAAAQE010000094.1"/>
</dbReference>
<dbReference type="InterPro" id="IPR036513">
    <property type="entry name" value="STAS_dom_sf"/>
</dbReference>
<dbReference type="CDD" id="cd07043">
    <property type="entry name" value="STAS_anti-anti-sigma_factors"/>
    <property type="match status" value="1"/>
</dbReference>
<comment type="caution">
    <text evidence="2">The sequence shown here is derived from an EMBL/GenBank/DDBJ whole genome shotgun (WGS) entry which is preliminary data.</text>
</comment>
<reference evidence="2 3" key="1">
    <citation type="submission" date="2021-01" db="EMBL/GenBank/DDBJ databases">
        <title>Whole genome shotgun sequence of Actinoplanes couchii NBRC 106145.</title>
        <authorList>
            <person name="Komaki H."/>
            <person name="Tamura T."/>
        </authorList>
    </citation>
    <scope>NUCLEOTIDE SEQUENCE [LARGE SCALE GENOMIC DNA]</scope>
    <source>
        <strain evidence="2 3">NBRC 106145</strain>
    </source>
</reference>